<name>A0ABD3F303_9STRA</name>
<dbReference type="GO" id="GO:0005576">
    <property type="term" value="C:extracellular region"/>
    <property type="evidence" value="ECO:0007669"/>
    <property type="project" value="UniProtKB-SubCell"/>
</dbReference>
<keyword evidence="8" id="KW-1185">Reference proteome</keyword>
<evidence type="ECO:0000256" key="6">
    <source>
        <dbReference type="SAM" id="MobiDB-lite"/>
    </source>
</evidence>
<keyword evidence="4 5" id="KW-0732">Signal</keyword>
<comment type="caution">
    <text evidence="7">The sequence shown here is derived from an EMBL/GenBank/DDBJ whole genome shotgun (WGS) entry which is preliminary data.</text>
</comment>
<feature type="signal peptide" evidence="5">
    <location>
        <begin position="1"/>
        <end position="23"/>
    </location>
</feature>
<evidence type="ECO:0000256" key="5">
    <source>
        <dbReference type="RuleBase" id="RU367124"/>
    </source>
</evidence>
<feature type="compositionally biased region" description="Acidic residues" evidence="6">
    <location>
        <begin position="62"/>
        <end position="72"/>
    </location>
</feature>
<dbReference type="AlphaFoldDB" id="A0ABD3F303"/>
<evidence type="ECO:0000256" key="2">
    <source>
        <dbReference type="ARBA" id="ARBA00010400"/>
    </source>
</evidence>
<reference evidence="7 8" key="1">
    <citation type="submission" date="2024-09" db="EMBL/GenBank/DDBJ databases">
        <title>Genome sequencing and assembly of Phytophthora oleae, isolate VK10A, causative agent of rot of olive drupes.</title>
        <authorList>
            <person name="Conti Taguali S."/>
            <person name="Riolo M."/>
            <person name="La Spada F."/>
            <person name="Cacciola S.O."/>
            <person name="Dionisio G."/>
        </authorList>
    </citation>
    <scope>NUCLEOTIDE SEQUENCE [LARGE SCALE GENOMIC DNA]</scope>
    <source>
        <strain evidence="7 8">VK10A</strain>
    </source>
</reference>
<comment type="domain">
    <text evidence="5">The RxLR-dEER motif acts to carry the protein into the host cell cytoplasm through binding to cell surface phosphatidylinositol-3-phosphate.</text>
</comment>
<dbReference type="EMBL" id="JBIMZQ010000041">
    <property type="protein sequence ID" value="KAL3660352.1"/>
    <property type="molecule type" value="Genomic_DNA"/>
</dbReference>
<comment type="function">
    <text evidence="5">Effector that suppresses plant defense responses during pathogen infection.</text>
</comment>
<dbReference type="InterPro" id="IPR031825">
    <property type="entry name" value="RXLR"/>
</dbReference>
<protein>
    <recommendedName>
        <fullName evidence="5">RxLR effector protein</fullName>
    </recommendedName>
</protein>
<evidence type="ECO:0000256" key="3">
    <source>
        <dbReference type="ARBA" id="ARBA00022525"/>
    </source>
</evidence>
<keyword evidence="3 5" id="KW-0964">Secreted</keyword>
<evidence type="ECO:0000313" key="8">
    <source>
        <dbReference type="Proteomes" id="UP001632037"/>
    </source>
</evidence>
<feature type="region of interest" description="Disordered" evidence="6">
    <location>
        <begin position="51"/>
        <end position="76"/>
    </location>
</feature>
<organism evidence="7 8">
    <name type="scientific">Phytophthora oleae</name>
    <dbReference type="NCBI Taxonomy" id="2107226"/>
    <lineage>
        <taxon>Eukaryota</taxon>
        <taxon>Sar</taxon>
        <taxon>Stramenopiles</taxon>
        <taxon>Oomycota</taxon>
        <taxon>Peronosporomycetes</taxon>
        <taxon>Peronosporales</taxon>
        <taxon>Peronosporaceae</taxon>
        <taxon>Phytophthora</taxon>
    </lineage>
</organism>
<accession>A0ABD3F303</accession>
<sequence>MRFTYFLAVALTALLASDDLVAASNADKTIVAEHDQVLSDRELIDTGVNDNERRFLRSNPEPEAESEDSNENQEERFSLIQITNQPRYFIWFENEMTPKDVRRELGLTRRSIKLVKRSIYDGYVKYYDQHCSYYVNRKKAFCRAEEY</sequence>
<evidence type="ECO:0000313" key="7">
    <source>
        <dbReference type="EMBL" id="KAL3660352.1"/>
    </source>
</evidence>
<feature type="chain" id="PRO_5044528572" description="RxLR effector protein" evidence="5">
    <location>
        <begin position="24"/>
        <end position="147"/>
    </location>
</feature>
<proteinExistence type="inferred from homology"/>
<comment type="subcellular location">
    <subcellularLocation>
        <location evidence="1 5">Secreted</location>
    </subcellularLocation>
</comment>
<dbReference type="Pfam" id="PF16810">
    <property type="entry name" value="RXLR"/>
    <property type="match status" value="1"/>
</dbReference>
<dbReference type="Proteomes" id="UP001632037">
    <property type="component" value="Unassembled WGS sequence"/>
</dbReference>
<evidence type="ECO:0000256" key="4">
    <source>
        <dbReference type="ARBA" id="ARBA00022729"/>
    </source>
</evidence>
<evidence type="ECO:0000256" key="1">
    <source>
        <dbReference type="ARBA" id="ARBA00004613"/>
    </source>
</evidence>
<gene>
    <name evidence="7" type="ORF">V7S43_014506</name>
</gene>
<comment type="similarity">
    <text evidence="2 5">Belongs to the RxLR effector family.</text>
</comment>